<sequence>MADAAATEKPKKQHLYEIDLLRAFVILGVTCVHTISFYNLFERELSPTQLGYEAALVALHFTREVFMFMTGMVLFVTYYRRTFRATEFWAKRFKLIVIPYIAWTVIYILFEGTYLKGFEWTAPYLAQTIWQSLLTGNQFFLYYLVISMQFYLLFPLVVRLLKATERWHGWVFAVSFLVELGLMWLNEAVLQQMPLAGLPGWLHALIQYRDRNVITYEFWFIAGGLMAVHYDRWRPWLKAHPRTVYAALVLGLAVLWGHFWLQRMVWHENETMAVLVLQPIMVVWSFLVAMALLRAGIAWADVRQAPRVRWFSKFVLAAGGASFGVFLVHPILLHYVAIAVYHFHPHPVLRRWLVPVSIAVVYGGGIVLARAIARVPLLGYIVGQRTPWPRAAKAARLPRAS</sequence>
<dbReference type="RefSeq" id="WP_188883438.1">
    <property type="nucleotide sequence ID" value="NZ_BMOY01000063.1"/>
</dbReference>
<feature type="transmembrane region" description="Helical" evidence="7">
    <location>
        <begin position="213"/>
        <end position="231"/>
    </location>
</feature>
<dbReference type="GO" id="GO:0005886">
    <property type="term" value="C:plasma membrane"/>
    <property type="evidence" value="ECO:0007669"/>
    <property type="project" value="UniProtKB-SubCell"/>
</dbReference>
<feature type="domain" description="Acyltransferase 3" evidence="8">
    <location>
        <begin position="16"/>
        <end position="369"/>
    </location>
</feature>
<dbReference type="GO" id="GO:0009246">
    <property type="term" value="P:enterobacterial common antigen biosynthetic process"/>
    <property type="evidence" value="ECO:0007669"/>
    <property type="project" value="TreeGrafter"/>
</dbReference>
<dbReference type="Pfam" id="PF01757">
    <property type="entry name" value="Acyl_transf_3"/>
    <property type="match status" value="1"/>
</dbReference>
<reference evidence="9" key="2">
    <citation type="submission" date="2020-09" db="EMBL/GenBank/DDBJ databases">
        <authorList>
            <person name="Sun Q."/>
            <person name="Ohkuma M."/>
        </authorList>
    </citation>
    <scope>NUCLEOTIDE SEQUENCE</scope>
    <source>
        <strain evidence="9">JCM 18487</strain>
    </source>
</reference>
<evidence type="ECO:0000313" key="9">
    <source>
        <dbReference type="EMBL" id="GGJ13995.1"/>
    </source>
</evidence>
<dbReference type="InterPro" id="IPR002656">
    <property type="entry name" value="Acyl_transf_3_dom"/>
</dbReference>
<feature type="transmembrane region" description="Helical" evidence="7">
    <location>
        <begin position="314"/>
        <end position="340"/>
    </location>
</feature>
<feature type="transmembrane region" description="Helical" evidence="7">
    <location>
        <begin position="243"/>
        <end position="261"/>
    </location>
</feature>
<reference evidence="9" key="1">
    <citation type="journal article" date="2014" name="Int. J. Syst. Evol. Microbiol.">
        <title>Complete genome sequence of Corynebacterium casei LMG S-19264T (=DSM 44701T), isolated from a smear-ripened cheese.</title>
        <authorList>
            <consortium name="US DOE Joint Genome Institute (JGI-PGF)"/>
            <person name="Walter F."/>
            <person name="Albersmeier A."/>
            <person name="Kalinowski J."/>
            <person name="Ruckert C."/>
        </authorList>
    </citation>
    <scope>NUCLEOTIDE SEQUENCE</scope>
    <source>
        <strain evidence="9">JCM 18487</strain>
    </source>
</reference>
<comment type="similarity">
    <text evidence="2">Belongs to the acyltransferase 3 family.</text>
</comment>
<comment type="caution">
    <text evidence="9">The sequence shown here is derived from an EMBL/GenBank/DDBJ whole genome shotgun (WGS) entry which is preliminary data.</text>
</comment>
<gene>
    <name evidence="9" type="ORF">GCM10010885_24180</name>
</gene>
<dbReference type="PANTHER" id="PTHR40074">
    <property type="entry name" value="O-ACETYLTRANSFERASE WECH"/>
    <property type="match status" value="1"/>
</dbReference>
<feature type="transmembrane region" description="Helical" evidence="7">
    <location>
        <begin position="20"/>
        <end position="41"/>
    </location>
</feature>
<evidence type="ECO:0000259" key="8">
    <source>
        <dbReference type="Pfam" id="PF01757"/>
    </source>
</evidence>
<dbReference type="EMBL" id="BMOY01000063">
    <property type="protein sequence ID" value="GGJ13995.1"/>
    <property type="molecule type" value="Genomic_DNA"/>
</dbReference>
<protein>
    <submittedName>
        <fullName evidence="9">Acyltransferase</fullName>
    </submittedName>
</protein>
<keyword evidence="6 7" id="KW-0472">Membrane</keyword>
<keyword evidence="9" id="KW-0012">Acyltransferase</keyword>
<dbReference type="AlphaFoldDB" id="A0A917KHM2"/>
<dbReference type="GO" id="GO:0016413">
    <property type="term" value="F:O-acetyltransferase activity"/>
    <property type="evidence" value="ECO:0007669"/>
    <property type="project" value="TreeGrafter"/>
</dbReference>
<feature type="transmembrane region" description="Helical" evidence="7">
    <location>
        <begin position="92"/>
        <end position="110"/>
    </location>
</feature>
<keyword evidence="9" id="KW-0808">Transferase</keyword>
<name>A0A917KHM2_9BACL</name>
<evidence type="ECO:0000256" key="2">
    <source>
        <dbReference type="ARBA" id="ARBA00007400"/>
    </source>
</evidence>
<organism evidence="9 10">
    <name type="scientific">Alicyclobacillus cellulosilyticus</name>
    <dbReference type="NCBI Taxonomy" id="1003997"/>
    <lineage>
        <taxon>Bacteria</taxon>
        <taxon>Bacillati</taxon>
        <taxon>Bacillota</taxon>
        <taxon>Bacilli</taxon>
        <taxon>Bacillales</taxon>
        <taxon>Alicyclobacillaceae</taxon>
        <taxon>Alicyclobacillus</taxon>
    </lineage>
</organism>
<evidence type="ECO:0000256" key="1">
    <source>
        <dbReference type="ARBA" id="ARBA00004651"/>
    </source>
</evidence>
<keyword evidence="4 7" id="KW-0812">Transmembrane</keyword>
<keyword evidence="5 7" id="KW-1133">Transmembrane helix</keyword>
<evidence type="ECO:0000256" key="6">
    <source>
        <dbReference type="ARBA" id="ARBA00023136"/>
    </source>
</evidence>
<feature type="transmembrane region" description="Helical" evidence="7">
    <location>
        <begin position="170"/>
        <end position="193"/>
    </location>
</feature>
<proteinExistence type="inferred from homology"/>
<feature type="transmembrane region" description="Helical" evidence="7">
    <location>
        <begin position="140"/>
        <end position="158"/>
    </location>
</feature>
<comment type="subcellular location">
    <subcellularLocation>
        <location evidence="1">Cell membrane</location>
        <topology evidence="1">Multi-pass membrane protein</topology>
    </subcellularLocation>
</comment>
<evidence type="ECO:0000256" key="7">
    <source>
        <dbReference type="SAM" id="Phobius"/>
    </source>
</evidence>
<feature type="transmembrane region" description="Helical" evidence="7">
    <location>
        <begin position="352"/>
        <end position="373"/>
    </location>
</feature>
<evidence type="ECO:0000313" key="10">
    <source>
        <dbReference type="Proteomes" id="UP000637695"/>
    </source>
</evidence>
<keyword evidence="3" id="KW-1003">Cell membrane</keyword>
<feature type="transmembrane region" description="Helical" evidence="7">
    <location>
        <begin position="61"/>
        <end position="80"/>
    </location>
</feature>
<evidence type="ECO:0000256" key="5">
    <source>
        <dbReference type="ARBA" id="ARBA00022989"/>
    </source>
</evidence>
<feature type="transmembrane region" description="Helical" evidence="7">
    <location>
        <begin position="273"/>
        <end position="293"/>
    </location>
</feature>
<evidence type="ECO:0000256" key="4">
    <source>
        <dbReference type="ARBA" id="ARBA00022692"/>
    </source>
</evidence>
<keyword evidence="10" id="KW-1185">Reference proteome</keyword>
<dbReference type="PANTHER" id="PTHR40074:SF2">
    <property type="entry name" value="O-ACETYLTRANSFERASE WECH"/>
    <property type="match status" value="1"/>
</dbReference>
<dbReference type="Proteomes" id="UP000637695">
    <property type="component" value="Unassembled WGS sequence"/>
</dbReference>
<evidence type="ECO:0000256" key="3">
    <source>
        <dbReference type="ARBA" id="ARBA00022475"/>
    </source>
</evidence>
<accession>A0A917KHM2</accession>